<comment type="caution">
    <text evidence="5">The sequence shown here is derived from an EMBL/GenBank/DDBJ whole genome shotgun (WGS) entry which is preliminary data.</text>
</comment>
<dbReference type="RefSeq" id="WP_274326139.1">
    <property type="nucleotide sequence ID" value="NZ_CP118158.1"/>
</dbReference>
<feature type="domain" description="DUF7982" evidence="4">
    <location>
        <begin position="70"/>
        <end position="333"/>
    </location>
</feature>
<feature type="compositionally biased region" description="Low complexity" evidence="2">
    <location>
        <begin position="30"/>
        <end position="61"/>
    </location>
</feature>
<name>A0ABD5Y4B2_9EURY</name>
<evidence type="ECO:0000256" key="1">
    <source>
        <dbReference type="SAM" id="Coils"/>
    </source>
</evidence>
<dbReference type="InterPro" id="IPR058288">
    <property type="entry name" value="DUF7982"/>
</dbReference>
<feature type="region of interest" description="Disordered" evidence="2">
    <location>
        <begin position="1"/>
        <end position="66"/>
    </location>
</feature>
<keyword evidence="1" id="KW-0175">Coiled coil</keyword>
<evidence type="ECO:0000256" key="3">
    <source>
        <dbReference type="SAM" id="Phobius"/>
    </source>
</evidence>
<proteinExistence type="predicted"/>
<evidence type="ECO:0000313" key="6">
    <source>
        <dbReference type="Proteomes" id="UP001596432"/>
    </source>
</evidence>
<feature type="compositionally biased region" description="Basic and acidic residues" evidence="2">
    <location>
        <begin position="1"/>
        <end position="10"/>
    </location>
</feature>
<reference evidence="5 6" key="1">
    <citation type="journal article" date="2019" name="Int. J. Syst. Evol. Microbiol.">
        <title>The Global Catalogue of Microorganisms (GCM) 10K type strain sequencing project: providing services to taxonomists for standard genome sequencing and annotation.</title>
        <authorList>
            <consortium name="The Broad Institute Genomics Platform"/>
            <consortium name="The Broad Institute Genome Sequencing Center for Infectious Disease"/>
            <person name="Wu L."/>
            <person name="Ma J."/>
        </authorList>
    </citation>
    <scope>NUCLEOTIDE SEQUENCE [LARGE SCALE GENOMIC DNA]</scope>
    <source>
        <strain evidence="5 6">XZYJT29</strain>
    </source>
</reference>
<accession>A0ABD5Y4B2</accession>
<feature type="transmembrane region" description="Helical" evidence="3">
    <location>
        <begin position="101"/>
        <end position="118"/>
    </location>
</feature>
<evidence type="ECO:0000256" key="2">
    <source>
        <dbReference type="SAM" id="MobiDB-lite"/>
    </source>
</evidence>
<evidence type="ECO:0000313" key="5">
    <source>
        <dbReference type="EMBL" id="MFC7140585.1"/>
    </source>
</evidence>
<keyword evidence="3" id="KW-0812">Transmembrane</keyword>
<keyword evidence="3" id="KW-0472">Membrane</keyword>
<dbReference type="AlphaFoldDB" id="A0ABD5Y4B2"/>
<dbReference type="Proteomes" id="UP001596432">
    <property type="component" value="Unassembled WGS sequence"/>
</dbReference>
<feature type="coiled-coil region" evidence="1">
    <location>
        <begin position="68"/>
        <end position="95"/>
    </location>
</feature>
<keyword evidence="3" id="KW-1133">Transmembrane helix</keyword>
<feature type="transmembrane region" description="Helical" evidence="3">
    <location>
        <begin position="124"/>
        <end position="142"/>
    </location>
</feature>
<dbReference type="Pfam" id="PF25939">
    <property type="entry name" value="DUF7982"/>
    <property type="match status" value="1"/>
</dbReference>
<sequence length="343" mass="36718">MSGDDVRGDGAEPPTGRASDSGRRDRSQLAASGTPTDAGDTDGALAAADDSDGSTTPSASDDLTERSRDELIVELERLRERNRRLQATYERARTAQYRRTAVGLAALGFIGVAWAAMLPSLRDVLLVLGSIGLFGGLLTFYLTPERFVAADVGRGVFETMADDRAALVAELGLTEQRVYAPVGDAGERVRLYVPQYEDYELPDRDALTESLVVPRDEAGRGATFAPTGRPLYESFTEALPGQPPGQPGPLAEQVGDALVEQFELLDRTRVDASETGRLTVGLNETVYGPADRFDNPAVSLYAVALARALDEAVTVEVDAVEEGRDAHLLTVRWSDGVSATDDV</sequence>
<dbReference type="GeneID" id="78820881"/>
<protein>
    <recommendedName>
        <fullName evidence="4">DUF7982 domain-containing protein</fullName>
    </recommendedName>
</protein>
<gene>
    <name evidence="5" type="ORF">ACFQMA_12205</name>
</gene>
<dbReference type="EMBL" id="JBHTAS010000001">
    <property type="protein sequence ID" value="MFC7140585.1"/>
    <property type="molecule type" value="Genomic_DNA"/>
</dbReference>
<evidence type="ECO:0000259" key="4">
    <source>
        <dbReference type="Pfam" id="PF25939"/>
    </source>
</evidence>
<organism evidence="5 6">
    <name type="scientific">Halosimplex aquaticum</name>
    <dbReference type="NCBI Taxonomy" id="3026162"/>
    <lineage>
        <taxon>Archaea</taxon>
        <taxon>Methanobacteriati</taxon>
        <taxon>Methanobacteriota</taxon>
        <taxon>Stenosarchaea group</taxon>
        <taxon>Halobacteria</taxon>
        <taxon>Halobacteriales</taxon>
        <taxon>Haloarculaceae</taxon>
        <taxon>Halosimplex</taxon>
    </lineage>
</organism>
<keyword evidence="6" id="KW-1185">Reference proteome</keyword>